<feature type="region of interest" description="Disordered" evidence="1">
    <location>
        <begin position="78"/>
        <end position="132"/>
    </location>
</feature>
<protein>
    <submittedName>
        <fullName evidence="2">Uncharacterized protein</fullName>
    </submittedName>
</protein>
<sequence length="200" mass="21173">MPANHGRVCYYMFTSCNRVRGARAWGRARRALRRAHHNRPRRTHMQSARATTDAGLRACGAAPARAARFAACSRLQPAGRPTTTGAGAGAGLAWPGPSPARNLRPTRKRSRAVSSSLARGPPAARASVPRPTARGRALLVTGHSSCRRSASADRCVVSIRSPSSVDAGAAARGPAGRWLKASRPVRVAANLPHGNELQLR</sequence>
<comment type="caution">
    <text evidence="2">The sequence shown here is derived from an EMBL/GenBank/DDBJ whole genome shotgun (WGS) entry which is preliminary data.</text>
</comment>
<gene>
    <name evidence="2" type="ORF">BDA96_10G109100</name>
</gene>
<reference evidence="2" key="2">
    <citation type="submission" date="2020-10" db="EMBL/GenBank/DDBJ databases">
        <authorList>
            <person name="Cooper E.A."/>
            <person name="Brenton Z.W."/>
            <person name="Flinn B.S."/>
            <person name="Jenkins J."/>
            <person name="Shu S."/>
            <person name="Flowers D."/>
            <person name="Luo F."/>
            <person name="Wang Y."/>
            <person name="Xia P."/>
            <person name="Barry K."/>
            <person name="Daum C."/>
            <person name="Lipzen A."/>
            <person name="Yoshinaga Y."/>
            <person name="Schmutz J."/>
            <person name="Saski C."/>
            <person name="Vermerris W."/>
            <person name="Kresovich S."/>
        </authorList>
    </citation>
    <scope>NUCLEOTIDE SEQUENCE</scope>
</reference>
<accession>A0A921Q197</accession>
<reference evidence="2" key="1">
    <citation type="journal article" date="2019" name="BMC Genomics">
        <title>A new reference genome for Sorghum bicolor reveals high levels of sequence similarity between sweet and grain genotypes: implications for the genetics of sugar metabolism.</title>
        <authorList>
            <person name="Cooper E.A."/>
            <person name="Brenton Z.W."/>
            <person name="Flinn B.S."/>
            <person name="Jenkins J."/>
            <person name="Shu S."/>
            <person name="Flowers D."/>
            <person name="Luo F."/>
            <person name="Wang Y."/>
            <person name="Xia P."/>
            <person name="Barry K."/>
            <person name="Daum C."/>
            <person name="Lipzen A."/>
            <person name="Yoshinaga Y."/>
            <person name="Schmutz J."/>
            <person name="Saski C."/>
            <person name="Vermerris W."/>
            <person name="Kresovich S."/>
        </authorList>
    </citation>
    <scope>NUCLEOTIDE SEQUENCE</scope>
</reference>
<dbReference type="EMBL" id="CM027689">
    <property type="protein sequence ID" value="KAG0513512.1"/>
    <property type="molecule type" value="Genomic_DNA"/>
</dbReference>
<name>A0A921Q197_SORBI</name>
<proteinExistence type="predicted"/>
<feature type="compositionally biased region" description="Low complexity" evidence="1">
    <location>
        <begin position="78"/>
        <end position="95"/>
    </location>
</feature>
<evidence type="ECO:0000256" key="1">
    <source>
        <dbReference type="SAM" id="MobiDB-lite"/>
    </source>
</evidence>
<organism evidence="2 3">
    <name type="scientific">Sorghum bicolor</name>
    <name type="common">Sorghum</name>
    <name type="synonym">Sorghum vulgare</name>
    <dbReference type="NCBI Taxonomy" id="4558"/>
    <lineage>
        <taxon>Eukaryota</taxon>
        <taxon>Viridiplantae</taxon>
        <taxon>Streptophyta</taxon>
        <taxon>Embryophyta</taxon>
        <taxon>Tracheophyta</taxon>
        <taxon>Spermatophyta</taxon>
        <taxon>Magnoliopsida</taxon>
        <taxon>Liliopsida</taxon>
        <taxon>Poales</taxon>
        <taxon>Poaceae</taxon>
        <taxon>PACMAD clade</taxon>
        <taxon>Panicoideae</taxon>
        <taxon>Andropogonodae</taxon>
        <taxon>Andropogoneae</taxon>
        <taxon>Sorghinae</taxon>
        <taxon>Sorghum</taxon>
    </lineage>
</organism>
<evidence type="ECO:0000313" key="2">
    <source>
        <dbReference type="EMBL" id="KAG0513512.1"/>
    </source>
</evidence>
<dbReference type="AlphaFoldDB" id="A0A921Q197"/>
<evidence type="ECO:0000313" key="3">
    <source>
        <dbReference type="Proteomes" id="UP000807115"/>
    </source>
</evidence>
<dbReference type="Proteomes" id="UP000807115">
    <property type="component" value="Chromosome 10"/>
</dbReference>